<keyword evidence="3" id="KW-1185">Reference proteome</keyword>
<sequence>MSRDSNPLRVSALIVNYNSGEHAVECITSLLKQTAVELDIIVVDNASRDDSVDILRTTFGERITLIESRENLGFGRANNLAATSARGDILLLINPDAVLLEDTAVATLADFLLENPKIGIAGPQVHEPSKRKYVLPRQRYPSESRLKHTSKLKALPGEYAWILGACIMLRKPVYNQLGGFDPDYFLYGEDIDICLRARLAGYSIAYYPSAKITHIGGASEQSSPTLEKFLRKKRGFFLFCRKHYDARDVAHIARMSLMTTAFKRIQLGLRRLLGLVSQSDYLGQKHRLDAESIVARETLSKN</sequence>
<dbReference type="Proteomes" id="UP000245081">
    <property type="component" value="Unassembled WGS sequence"/>
</dbReference>
<organism evidence="2 3">
    <name type="scientific">Novimethylophilus kurashikiensis</name>
    <dbReference type="NCBI Taxonomy" id="1825523"/>
    <lineage>
        <taxon>Bacteria</taxon>
        <taxon>Pseudomonadati</taxon>
        <taxon>Pseudomonadota</taxon>
        <taxon>Betaproteobacteria</taxon>
        <taxon>Nitrosomonadales</taxon>
        <taxon>Methylophilaceae</taxon>
        <taxon>Novimethylophilus</taxon>
    </lineage>
</organism>
<name>A0A2R5F908_9PROT</name>
<dbReference type="RefSeq" id="WP_109014611.1">
    <property type="nucleotide sequence ID" value="NZ_BDOQ01000003.1"/>
</dbReference>
<dbReference type="PANTHER" id="PTHR43179">
    <property type="entry name" value="RHAMNOSYLTRANSFERASE WBBL"/>
    <property type="match status" value="1"/>
</dbReference>
<evidence type="ECO:0000313" key="3">
    <source>
        <dbReference type="Proteomes" id="UP000245081"/>
    </source>
</evidence>
<dbReference type="AlphaFoldDB" id="A0A2R5F908"/>
<evidence type="ECO:0000259" key="1">
    <source>
        <dbReference type="Pfam" id="PF00535"/>
    </source>
</evidence>
<dbReference type="Gene3D" id="3.90.550.10">
    <property type="entry name" value="Spore Coat Polysaccharide Biosynthesis Protein SpsA, Chain A"/>
    <property type="match status" value="1"/>
</dbReference>
<accession>A0A2R5F908</accession>
<dbReference type="InterPro" id="IPR001173">
    <property type="entry name" value="Glyco_trans_2-like"/>
</dbReference>
<dbReference type="Pfam" id="PF00535">
    <property type="entry name" value="Glycos_transf_2"/>
    <property type="match status" value="1"/>
</dbReference>
<feature type="domain" description="Glycosyltransferase 2-like" evidence="1">
    <location>
        <begin position="11"/>
        <end position="177"/>
    </location>
</feature>
<dbReference type="OrthoDB" id="9771846at2"/>
<dbReference type="CDD" id="cd04186">
    <property type="entry name" value="GT_2_like_c"/>
    <property type="match status" value="1"/>
</dbReference>
<reference evidence="2 3" key="1">
    <citation type="journal article" date="2018" name="Environ. Microbiol.">
        <title>Isolation and genomic characterization of Novimethylophilus kurashikiensis gen. nov. sp. nov., a new lanthanide-dependent methylotrophic species of Methylophilaceae.</title>
        <authorList>
            <person name="Lv H."/>
            <person name="Sahin N."/>
            <person name="Tani A."/>
        </authorList>
    </citation>
    <scope>NUCLEOTIDE SEQUENCE [LARGE SCALE GENOMIC DNA]</scope>
    <source>
        <strain evidence="2 3">La2-4</strain>
    </source>
</reference>
<gene>
    <name evidence="2" type="ORF">NMK_0950</name>
</gene>
<proteinExistence type="predicted"/>
<dbReference type="SUPFAM" id="SSF53448">
    <property type="entry name" value="Nucleotide-diphospho-sugar transferases"/>
    <property type="match status" value="1"/>
</dbReference>
<dbReference type="EMBL" id="BDOQ01000003">
    <property type="protein sequence ID" value="GBG13403.1"/>
    <property type="molecule type" value="Genomic_DNA"/>
</dbReference>
<comment type="caution">
    <text evidence="2">The sequence shown here is derived from an EMBL/GenBank/DDBJ whole genome shotgun (WGS) entry which is preliminary data.</text>
</comment>
<dbReference type="InterPro" id="IPR029044">
    <property type="entry name" value="Nucleotide-diphossugar_trans"/>
</dbReference>
<dbReference type="PANTHER" id="PTHR43179:SF7">
    <property type="entry name" value="RHAMNOSYLTRANSFERASE WBBL"/>
    <property type="match status" value="1"/>
</dbReference>
<evidence type="ECO:0000313" key="2">
    <source>
        <dbReference type="EMBL" id="GBG13403.1"/>
    </source>
</evidence>
<protein>
    <recommendedName>
        <fullName evidence="1">Glycosyltransferase 2-like domain-containing protein</fullName>
    </recommendedName>
</protein>